<dbReference type="Pfam" id="PF02774">
    <property type="entry name" value="Semialdhyde_dhC"/>
    <property type="match status" value="1"/>
</dbReference>
<name>A0A645CZ86_9ZZZZ</name>
<dbReference type="GO" id="GO:0046983">
    <property type="term" value="F:protein dimerization activity"/>
    <property type="evidence" value="ECO:0007669"/>
    <property type="project" value="InterPro"/>
</dbReference>
<dbReference type="NCBIfam" id="NF011456">
    <property type="entry name" value="PRK14874.1"/>
    <property type="match status" value="1"/>
</dbReference>
<dbReference type="EC" id="1.2.1.11" evidence="2"/>
<protein>
    <submittedName>
        <fullName evidence="2">Aspartate-semialdehyde dehydrogenase</fullName>
        <ecNumber evidence="2">1.2.1.11</ecNumber>
    </submittedName>
</protein>
<reference evidence="2" key="1">
    <citation type="submission" date="2019-08" db="EMBL/GenBank/DDBJ databases">
        <authorList>
            <person name="Kucharzyk K."/>
            <person name="Murdoch R.W."/>
            <person name="Higgins S."/>
            <person name="Loffler F."/>
        </authorList>
    </citation>
    <scope>NUCLEOTIDE SEQUENCE</scope>
</reference>
<dbReference type="GO" id="GO:0008652">
    <property type="term" value="P:amino acid biosynthetic process"/>
    <property type="evidence" value="ECO:0007669"/>
    <property type="project" value="InterPro"/>
</dbReference>
<dbReference type="PANTHER" id="PTHR46278">
    <property type="entry name" value="DEHYDROGENASE, PUTATIVE-RELATED"/>
    <property type="match status" value="1"/>
</dbReference>
<organism evidence="2">
    <name type="scientific">bioreactor metagenome</name>
    <dbReference type="NCBI Taxonomy" id="1076179"/>
    <lineage>
        <taxon>unclassified sequences</taxon>
        <taxon>metagenomes</taxon>
        <taxon>ecological metagenomes</taxon>
    </lineage>
</organism>
<dbReference type="AlphaFoldDB" id="A0A645CZ86"/>
<sequence length="228" mass="25161">MVPEVNPESLNCHSGLIANPNCSTIQLVAPLHVISNNNTIKRVVVSTYQAISGAGQKGLEKLRSESIGVPNTDKYKIFNSVMFHSEFNEQGNTVEEEKMINETRKILDISSFKMAVTCVRVPVENSHCISANVEFANNIDIDEIKQSLASAPGIKFIDDSTNEYPTPLMSNGSDDVFVGRVRKDNSVENAISLWIVADNLRKGAASNAVEIAEYILDKDIFHYQISEL</sequence>
<proteinExistence type="predicted"/>
<evidence type="ECO:0000259" key="1">
    <source>
        <dbReference type="Pfam" id="PF02774"/>
    </source>
</evidence>
<dbReference type="InterPro" id="IPR012280">
    <property type="entry name" value="Semialdhyde_DH_dimer_dom"/>
</dbReference>
<evidence type="ECO:0000313" key="2">
    <source>
        <dbReference type="EMBL" id="MPM82168.1"/>
    </source>
</evidence>
<feature type="domain" description="Semialdehyde dehydrogenase dimerisation" evidence="1">
    <location>
        <begin position="39"/>
        <end position="202"/>
    </location>
</feature>
<comment type="caution">
    <text evidence="2">The sequence shown here is derived from an EMBL/GenBank/DDBJ whole genome shotgun (WGS) entry which is preliminary data.</text>
</comment>
<accession>A0A645CZ86</accession>
<gene>
    <name evidence="2" type="primary">asd_34</name>
    <name evidence="2" type="ORF">SDC9_129229</name>
</gene>
<dbReference type="Gene3D" id="3.30.360.10">
    <property type="entry name" value="Dihydrodipicolinate Reductase, domain 2"/>
    <property type="match status" value="1"/>
</dbReference>
<dbReference type="PANTHER" id="PTHR46278:SF2">
    <property type="entry name" value="ASPARTATE-SEMIALDEHYDE DEHYDROGENASE"/>
    <property type="match status" value="1"/>
</dbReference>
<keyword evidence="2" id="KW-0560">Oxidoreductase</keyword>
<dbReference type="EMBL" id="VSSQ01031329">
    <property type="protein sequence ID" value="MPM82168.1"/>
    <property type="molecule type" value="Genomic_DNA"/>
</dbReference>
<dbReference type="SUPFAM" id="SSF55347">
    <property type="entry name" value="Glyceraldehyde-3-phosphate dehydrogenase-like, C-terminal domain"/>
    <property type="match status" value="1"/>
</dbReference>
<dbReference type="GO" id="GO:0004073">
    <property type="term" value="F:aspartate-semialdehyde dehydrogenase activity"/>
    <property type="evidence" value="ECO:0007669"/>
    <property type="project" value="UniProtKB-EC"/>
</dbReference>
<dbReference type="CDD" id="cd18131">
    <property type="entry name" value="ASADH_C_bac_euk_like"/>
    <property type="match status" value="1"/>
</dbReference>